<keyword evidence="3" id="KW-1185">Reference proteome</keyword>
<dbReference type="RefSeq" id="WP_328963519.1">
    <property type="nucleotide sequence ID" value="NZ_CP108090.1"/>
</dbReference>
<evidence type="ECO:0000313" key="2">
    <source>
        <dbReference type="EMBL" id="WUQ14873.1"/>
    </source>
</evidence>
<evidence type="ECO:0000313" key="3">
    <source>
        <dbReference type="Proteomes" id="UP001432039"/>
    </source>
</evidence>
<gene>
    <name evidence="2" type="ORF">OG517_27610</name>
</gene>
<keyword evidence="1" id="KW-0812">Transmembrane</keyword>
<name>A0ABZ1TIZ4_STRVG</name>
<sequence length="205" mass="21440">MNSSRTRAMSIFLALVAGAVIGALGALSGKFDTPIFHITGLVFSGGWSWACLAFLVGYARRSKIESAVLASSTLAVGVVVYYTLKWLSPVAPIGMSADGMEVEGVSSGMLAWGIAAFLFGAPMGLFGNLARIPGIGGLLFRLLVPLIAFVETSARLEAEAGNAAFGDVTWGTIRVLAVLIALALVGHVVWGWARSARKRESQASH</sequence>
<keyword evidence="1" id="KW-0472">Membrane</keyword>
<protein>
    <recommendedName>
        <fullName evidence="4">Integral membrane protein</fullName>
    </recommendedName>
</protein>
<feature type="transmembrane region" description="Helical" evidence="1">
    <location>
        <begin position="138"/>
        <end position="156"/>
    </location>
</feature>
<evidence type="ECO:0000256" key="1">
    <source>
        <dbReference type="SAM" id="Phobius"/>
    </source>
</evidence>
<feature type="transmembrane region" description="Helical" evidence="1">
    <location>
        <begin position="66"/>
        <end position="84"/>
    </location>
</feature>
<keyword evidence="1" id="KW-1133">Transmembrane helix</keyword>
<accession>A0ABZ1TIZ4</accession>
<feature type="transmembrane region" description="Helical" evidence="1">
    <location>
        <begin position="104"/>
        <end position="126"/>
    </location>
</feature>
<dbReference type="Proteomes" id="UP001432039">
    <property type="component" value="Chromosome"/>
</dbReference>
<evidence type="ECO:0008006" key="4">
    <source>
        <dbReference type="Google" id="ProtNLM"/>
    </source>
</evidence>
<organism evidence="2 3">
    <name type="scientific">Streptomyces virginiae</name>
    <name type="common">Streptomyces cinnamonensis</name>
    <dbReference type="NCBI Taxonomy" id="1961"/>
    <lineage>
        <taxon>Bacteria</taxon>
        <taxon>Bacillati</taxon>
        <taxon>Actinomycetota</taxon>
        <taxon>Actinomycetes</taxon>
        <taxon>Kitasatosporales</taxon>
        <taxon>Streptomycetaceae</taxon>
        <taxon>Streptomyces</taxon>
    </lineage>
</organism>
<proteinExistence type="predicted"/>
<reference evidence="2" key="1">
    <citation type="submission" date="2022-10" db="EMBL/GenBank/DDBJ databases">
        <title>The complete genomes of actinobacterial strains from the NBC collection.</title>
        <authorList>
            <person name="Joergensen T.S."/>
            <person name="Alvarez Arevalo M."/>
            <person name="Sterndorff E.B."/>
            <person name="Faurdal D."/>
            <person name="Vuksanovic O."/>
            <person name="Mourched A.-S."/>
            <person name="Charusanti P."/>
            <person name="Shaw S."/>
            <person name="Blin K."/>
            <person name="Weber T."/>
        </authorList>
    </citation>
    <scope>NUCLEOTIDE SEQUENCE</scope>
    <source>
        <strain evidence="2">NBC_00248</strain>
    </source>
</reference>
<feature type="transmembrane region" description="Helical" evidence="1">
    <location>
        <begin position="168"/>
        <end position="193"/>
    </location>
</feature>
<dbReference type="EMBL" id="CP108090">
    <property type="protein sequence ID" value="WUQ14873.1"/>
    <property type="molecule type" value="Genomic_DNA"/>
</dbReference>
<feature type="transmembrane region" description="Helical" evidence="1">
    <location>
        <begin position="35"/>
        <end position="59"/>
    </location>
</feature>